<gene>
    <name evidence="1" type="ORF">PSNMU_V1.4_AUG-EV-PASAV3_0001700</name>
</gene>
<keyword evidence="2" id="KW-1185">Reference proteome</keyword>
<evidence type="ECO:0000313" key="2">
    <source>
        <dbReference type="Proteomes" id="UP000291116"/>
    </source>
</evidence>
<dbReference type="AlphaFoldDB" id="A0A448YUB2"/>
<evidence type="ECO:0000313" key="1">
    <source>
        <dbReference type="EMBL" id="VEU33368.1"/>
    </source>
</evidence>
<accession>A0A448YUB2</accession>
<name>A0A448YUB2_9STRA</name>
<sequence length="159" mass="17122">MDLGPELSVDDVALVHSGDLRHDDDALVSFCGGHHGQPDPRVSAGGFDDGGLARRDLSAGLGLLDHGEGNTVLDGAARILHLELEQDLVGHHVLREHAVDLYHRCLPDEITHVFGVSGESPPCCRTDDALHPLEEQAARWICSSQEAGGSLKIHLLFIY</sequence>
<dbReference type="Proteomes" id="UP000291116">
    <property type="component" value="Unassembled WGS sequence"/>
</dbReference>
<protein>
    <submittedName>
        <fullName evidence="1">Uncharacterized protein</fullName>
    </submittedName>
</protein>
<proteinExistence type="predicted"/>
<dbReference type="EMBL" id="CAACVS010000001">
    <property type="protein sequence ID" value="VEU33368.1"/>
    <property type="molecule type" value="Genomic_DNA"/>
</dbReference>
<reference evidence="1 2" key="1">
    <citation type="submission" date="2019-01" db="EMBL/GenBank/DDBJ databases">
        <authorList>
            <person name="Ferrante I. M."/>
        </authorList>
    </citation>
    <scope>NUCLEOTIDE SEQUENCE [LARGE SCALE GENOMIC DNA]</scope>
    <source>
        <strain evidence="1 2">B856</strain>
    </source>
</reference>
<organism evidence="1 2">
    <name type="scientific">Pseudo-nitzschia multistriata</name>
    <dbReference type="NCBI Taxonomy" id="183589"/>
    <lineage>
        <taxon>Eukaryota</taxon>
        <taxon>Sar</taxon>
        <taxon>Stramenopiles</taxon>
        <taxon>Ochrophyta</taxon>
        <taxon>Bacillariophyta</taxon>
        <taxon>Bacillariophyceae</taxon>
        <taxon>Bacillariophycidae</taxon>
        <taxon>Bacillariales</taxon>
        <taxon>Bacillariaceae</taxon>
        <taxon>Pseudo-nitzschia</taxon>
    </lineage>
</organism>